<organism evidence="1 2">
    <name type="scientific">Geothrix limicola</name>
    <dbReference type="NCBI Taxonomy" id="2927978"/>
    <lineage>
        <taxon>Bacteria</taxon>
        <taxon>Pseudomonadati</taxon>
        <taxon>Acidobacteriota</taxon>
        <taxon>Holophagae</taxon>
        <taxon>Holophagales</taxon>
        <taxon>Holophagaceae</taxon>
        <taxon>Geothrix</taxon>
    </lineage>
</organism>
<dbReference type="SUPFAM" id="SSF63829">
    <property type="entry name" value="Calcium-dependent phosphotriesterase"/>
    <property type="match status" value="1"/>
</dbReference>
<dbReference type="Proteomes" id="UP001165069">
    <property type="component" value="Unassembled WGS sequence"/>
</dbReference>
<comment type="caution">
    <text evidence="1">The sequence shown here is derived from an EMBL/GenBank/DDBJ whole genome shotgun (WGS) entry which is preliminary data.</text>
</comment>
<name>A0ABQ5QHR4_9BACT</name>
<reference evidence="1 2" key="1">
    <citation type="journal article" date="2023" name="Antonie Van Leeuwenhoek">
        <title>Mesoterricola silvestris gen. nov., sp. nov., Mesoterricola sediminis sp. nov., Geothrix oryzae sp. nov., Geothrix edaphica sp. nov., Geothrix rubra sp. nov., and Geothrix limicola sp. nov., six novel members of Acidobacteriota isolated from soils.</title>
        <authorList>
            <person name="Itoh H."/>
            <person name="Sugisawa Y."/>
            <person name="Mise K."/>
            <person name="Xu Z."/>
            <person name="Kuniyasu M."/>
            <person name="Ushijima N."/>
            <person name="Kawano K."/>
            <person name="Kobayashi E."/>
            <person name="Shiratori Y."/>
            <person name="Masuda Y."/>
            <person name="Senoo K."/>
        </authorList>
    </citation>
    <scope>NUCLEOTIDE SEQUENCE [LARGE SCALE GENOMIC DNA]</scope>
    <source>
        <strain evidence="1 2">Red804</strain>
    </source>
</reference>
<gene>
    <name evidence="1" type="ORF">GETHLI_27340</name>
</gene>
<evidence type="ECO:0000313" key="1">
    <source>
        <dbReference type="EMBL" id="GLH74232.1"/>
    </source>
</evidence>
<dbReference type="EMBL" id="BSDE01000005">
    <property type="protein sequence ID" value="GLH74232.1"/>
    <property type="molecule type" value="Genomic_DNA"/>
</dbReference>
<evidence type="ECO:0000313" key="2">
    <source>
        <dbReference type="Proteomes" id="UP001165069"/>
    </source>
</evidence>
<accession>A0ABQ5QHR4</accession>
<sequence length="232" mass="25236">MRTFAPERWILDAYDRIWMACGDRLVILGKDGKPESTHALPALVEDMATGKDGILLLYRTIKPYLEKRDLRTGAVIWSFGDRNQAKDALAQPLLVPLNHMALGLDGTVYIAEGASLAFTTLDPAKGPREAGQTFFTCREAIPARAALGRVGRGPMLSWPGKDIIFSVFTPNQVKACGAPESQGLLLARFDLTRGTLEWITTPLAEGHRLVGLLDTEAIFLAPNGGLAFAPIH</sequence>
<proteinExistence type="predicted"/>
<keyword evidence="2" id="KW-1185">Reference proteome</keyword>
<protein>
    <submittedName>
        <fullName evidence="1">Uncharacterized protein</fullName>
    </submittedName>
</protein>